<dbReference type="Gene3D" id="1.10.260.40">
    <property type="entry name" value="lambda repressor-like DNA-binding domains"/>
    <property type="match status" value="1"/>
</dbReference>
<feature type="region of interest" description="Disordered" evidence="1">
    <location>
        <begin position="1"/>
        <end position="20"/>
    </location>
</feature>
<keyword evidence="4" id="KW-1185">Reference proteome</keyword>
<feature type="region of interest" description="Disordered" evidence="1">
    <location>
        <begin position="141"/>
        <end position="162"/>
    </location>
</feature>
<evidence type="ECO:0000313" key="3">
    <source>
        <dbReference type="EMBL" id="GGY22449.1"/>
    </source>
</evidence>
<sequence>MPSFPGRTPTGGRGASSRPRIGLVSGYTFRVIREQLGRTQDDVAERLEVSPDTIAGWESGPRPLPALPVGQMLVHRHRLMQMGTSPALLKALERATEADVLLAGALDEETPADQSPLGAWVMRRDLVEVLAWPLTRVAPQPIRDLPAPRRPRRGPVPSAPELPATDLRRFFARMRETAEQARREEQFLLRRQALHLSGYDDQADTSEWLAHQQAMERPGGWLVDWLNARSVAAVAARQGDRERMGHFIDTVLLDDDRGEAANLNYWAYWVGESHHLELSDDFIASHEPGHWPGDKLLSHLANGLAPQLGYVELTIHSLWSLLAIRPHLLKSGAATRALRDRLPVMLDSQGLSARARRELDSIRYAIRLAEA</sequence>
<dbReference type="CDD" id="cd00093">
    <property type="entry name" value="HTH_XRE"/>
    <property type="match status" value="1"/>
</dbReference>
<evidence type="ECO:0000256" key="1">
    <source>
        <dbReference type="SAM" id="MobiDB-lite"/>
    </source>
</evidence>
<dbReference type="InterPro" id="IPR001387">
    <property type="entry name" value="Cro/C1-type_HTH"/>
</dbReference>
<evidence type="ECO:0000259" key="2">
    <source>
        <dbReference type="PROSITE" id="PS50943"/>
    </source>
</evidence>
<organism evidence="3 4">
    <name type="scientific">Streptomyces djakartensis</name>
    <dbReference type="NCBI Taxonomy" id="68193"/>
    <lineage>
        <taxon>Bacteria</taxon>
        <taxon>Bacillati</taxon>
        <taxon>Actinomycetota</taxon>
        <taxon>Actinomycetes</taxon>
        <taxon>Kitasatosporales</taxon>
        <taxon>Streptomycetaceae</taxon>
        <taxon>Streptomyces</taxon>
    </lineage>
</organism>
<name>A0ABQ2ZTE9_9ACTN</name>
<dbReference type="InterPro" id="IPR010982">
    <property type="entry name" value="Lambda_DNA-bd_dom_sf"/>
</dbReference>
<dbReference type="SMART" id="SM00530">
    <property type="entry name" value="HTH_XRE"/>
    <property type="match status" value="1"/>
</dbReference>
<dbReference type="Proteomes" id="UP000653308">
    <property type="component" value="Unassembled WGS sequence"/>
</dbReference>
<accession>A0ABQ2ZTE9</accession>
<dbReference type="Pfam" id="PF01381">
    <property type="entry name" value="HTH_3"/>
    <property type="match status" value="1"/>
</dbReference>
<reference evidence="4" key="1">
    <citation type="journal article" date="2019" name="Int. J. Syst. Evol. Microbiol.">
        <title>The Global Catalogue of Microorganisms (GCM) 10K type strain sequencing project: providing services to taxonomists for standard genome sequencing and annotation.</title>
        <authorList>
            <consortium name="The Broad Institute Genomics Platform"/>
            <consortium name="The Broad Institute Genome Sequencing Center for Infectious Disease"/>
            <person name="Wu L."/>
            <person name="Ma J."/>
        </authorList>
    </citation>
    <scope>NUCLEOTIDE SEQUENCE [LARGE SCALE GENOMIC DNA]</scope>
    <source>
        <strain evidence="4">JCM 4957</strain>
    </source>
</reference>
<dbReference type="SUPFAM" id="SSF47413">
    <property type="entry name" value="lambda repressor-like DNA-binding domains"/>
    <property type="match status" value="1"/>
</dbReference>
<evidence type="ECO:0000313" key="4">
    <source>
        <dbReference type="Proteomes" id="UP000653308"/>
    </source>
</evidence>
<proteinExistence type="predicted"/>
<dbReference type="PROSITE" id="PS50943">
    <property type="entry name" value="HTH_CROC1"/>
    <property type="match status" value="1"/>
</dbReference>
<gene>
    <name evidence="3" type="ORF">GCM10010384_31650</name>
</gene>
<feature type="domain" description="HTH cro/C1-type" evidence="2">
    <location>
        <begin position="29"/>
        <end position="62"/>
    </location>
</feature>
<dbReference type="EMBL" id="BMWE01000008">
    <property type="protein sequence ID" value="GGY22449.1"/>
    <property type="molecule type" value="Genomic_DNA"/>
</dbReference>
<comment type="caution">
    <text evidence="3">The sequence shown here is derived from an EMBL/GenBank/DDBJ whole genome shotgun (WGS) entry which is preliminary data.</text>
</comment>
<protein>
    <recommendedName>
        <fullName evidence="2">HTH cro/C1-type domain-containing protein</fullName>
    </recommendedName>
</protein>